<dbReference type="SUPFAM" id="SSF56784">
    <property type="entry name" value="HAD-like"/>
    <property type="match status" value="1"/>
</dbReference>
<dbReference type="InterPro" id="IPR023214">
    <property type="entry name" value="HAD_sf"/>
</dbReference>
<dbReference type="Gene3D" id="3.40.50.1000">
    <property type="entry name" value="HAD superfamily/HAD-like"/>
    <property type="match status" value="1"/>
</dbReference>
<feature type="non-terminal residue" evidence="2">
    <location>
        <position position="1"/>
    </location>
</feature>
<sequence>FVVIDLDHTVVGSSFFRVLIGGAKPMPDSLRVTKAIAKKYGIIYLTQRPELLTRRSKDWLSKQGYPKGPLLLSELKEALAGSAKFKSSELALTRKRFPGIQIGIGDKPSDAQAYVDNGMKAYLLPHYKDKAKDMRKMAKSIRELRGQGRLQVVKNWEQIEAGILKGKKFSAEDFVKYLQERAERLAYEERLREEEDEKDDDDDD</sequence>
<proteinExistence type="predicted"/>
<gene>
    <name evidence="2" type="ORF">S03H2_58189</name>
</gene>
<dbReference type="Pfam" id="PF24694">
    <property type="entry name" value="LNS2_PITM1-3"/>
    <property type="match status" value="1"/>
</dbReference>
<protein>
    <recommendedName>
        <fullName evidence="3">LNS2/PITP domain-containing protein</fullName>
    </recommendedName>
</protein>
<accession>X1JZY8</accession>
<evidence type="ECO:0008006" key="3">
    <source>
        <dbReference type="Google" id="ProtNLM"/>
    </source>
</evidence>
<name>X1JZY8_9ZZZZ</name>
<dbReference type="EMBL" id="BARU01037327">
    <property type="protein sequence ID" value="GAH86960.1"/>
    <property type="molecule type" value="Genomic_DNA"/>
</dbReference>
<evidence type="ECO:0000313" key="2">
    <source>
        <dbReference type="EMBL" id="GAH86960.1"/>
    </source>
</evidence>
<keyword evidence="1" id="KW-0175">Coiled coil</keyword>
<reference evidence="2" key="1">
    <citation type="journal article" date="2014" name="Front. Microbiol.">
        <title>High frequency of phylogenetically diverse reductive dehalogenase-homologous genes in deep subseafloor sedimentary metagenomes.</title>
        <authorList>
            <person name="Kawai M."/>
            <person name="Futagami T."/>
            <person name="Toyoda A."/>
            <person name="Takaki Y."/>
            <person name="Nishi S."/>
            <person name="Hori S."/>
            <person name="Arai W."/>
            <person name="Tsubouchi T."/>
            <person name="Morono Y."/>
            <person name="Uchiyama I."/>
            <person name="Ito T."/>
            <person name="Fujiyama A."/>
            <person name="Inagaki F."/>
            <person name="Takami H."/>
        </authorList>
    </citation>
    <scope>NUCLEOTIDE SEQUENCE</scope>
    <source>
        <strain evidence="2">Expedition CK06-06</strain>
    </source>
</reference>
<organism evidence="2">
    <name type="scientific">marine sediment metagenome</name>
    <dbReference type="NCBI Taxonomy" id="412755"/>
    <lineage>
        <taxon>unclassified sequences</taxon>
        <taxon>metagenomes</taxon>
        <taxon>ecological metagenomes</taxon>
    </lineage>
</organism>
<feature type="coiled-coil region" evidence="1">
    <location>
        <begin position="177"/>
        <end position="204"/>
    </location>
</feature>
<dbReference type="AlphaFoldDB" id="X1JZY8"/>
<dbReference type="InterPro" id="IPR036412">
    <property type="entry name" value="HAD-like_sf"/>
</dbReference>
<comment type="caution">
    <text evidence="2">The sequence shown here is derived from an EMBL/GenBank/DDBJ whole genome shotgun (WGS) entry which is preliminary data.</text>
</comment>
<evidence type="ECO:0000256" key="1">
    <source>
        <dbReference type="SAM" id="Coils"/>
    </source>
</evidence>